<dbReference type="GO" id="GO:0019432">
    <property type="term" value="P:triglyceride biosynthetic process"/>
    <property type="evidence" value="ECO:0007669"/>
    <property type="project" value="TreeGrafter"/>
</dbReference>
<sequence length="341" mass="39155">MTSSSAVRYTPERVLTHLPESLRAALQFIITFVSIHYLQWMWVAIGVLCYLYYIGYGYVVVALVAIYTPMFMNGAHRKVTPEKGGKQWKSLRNHGIWNLMCEYLGMEIVREQELDPKKQYVFAYHPHGILVLSRLSYYAGNFDALFPGIEARVLGATPMFYVPLGREICLWLDAVDASRSTAQKVLDNNLSIIVYPGGSKEIFQTNPNSKETVLVLNKRLGFIKLAVKNGAELVPIFVFGEKWMYNMWNPPKSVTEAVLQCFKVPMLLFWGRFCTWMPYQLTGKRKLGVVYGKPIPVDKKEDPTDEECMELHAKYVESLKTIFHTYKTEFGYDHDETLVIA</sequence>
<keyword evidence="16" id="KW-1185">Reference proteome</keyword>
<keyword evidence="6 14" id="KW-0808">Transferase</keyword>
<keyword evidence="9 14" id="KW-0256">Endoplasmic reticulum</keyword>
<gene>
    <name evidence="15" type="ORF">ACHHYP_15494</name>
</gene>
<evidence type="ECO:0000256" key="7">
    <source>
        <dbReference type="ARBA" id="ARBA00022692"/>
    </source>
</evidence>
<proteinExistence type="inferred from homology"/>
<dbReference type="InterPro" id="IPR007130">
    <property type="entry name" value="DAGAT"/>
</dbReference>
<evidence type="ECO:0000256" key="5">
    <source>
        <dbReference type="ARBA" id="ARBA00022516"/>
    </source>
</evidence>
<dbReference type="CDD" id="cd07987">
    <property type="entry name" value="LPLAT_MGAT-like"/>
    <property type="match status" value="1"/>
</dbReference>
<evidence type="ECO:0000256" key="2">
    <source>
        <dbReference type="ARBA" id="ARBA00004771"/>
    </source>
</evidence>
<comment type="similarity">
    <text evidence="4 14">Belongs to the diacylglycerol acyltransferase family.</text>
</comment>
<evidence type="ECO:0000313" key="15">
    <source>
        <dbReference type="EMBL" id="OQR96506.1"/>
    </source>
</evidence>
<dbReference type="Pfam" id="PF03982">
    <property type="entry name" value="DAGAT"/>
    <property type="match status" value="1"/>
</dbReference>
<evidence type="ECO:0000256" key="3">
    <source>
        <dbReference type="ARBA" id="ARBA00005189"/>
    </source>
</evidence>
<dbReference type="PANTHER" id="PTHR12317">
    <property type="entry name" value="DIACYLGLYCEROL O-ACYLTRANSFERASE"/>
    <property type="match status" value="1"/>
</dbReference>
<evidence type="ECO:0000256" key="12">
    <source>
        <dbReference type="ARBA" id="ARBA00023136"/>
    </source>
</evidence>
<dbReference type="OrthoDB" id="264532at2759"/>
<dbReference type="EMBL" id="JNBR01000143">
    <property type="protein sequence ID" value="OQR96506.1"/>
    <property type="molecule type" value="Genomic_DNA"/>
</dbReference>
<evidence type="ECO:0000256" key="4">
    <source>
        <dbReference type="ARBA" id="ARBA00005420"/>
    </source>
</evidence>
<evidence type="ECO:0000256" key="1">
    <source>
        <dbReference type="ARBA" id="ARBA00004477"/>
    </source>
</evidence>
<feature type="transmembrane region" description="Helical" evidence="14">
    <location>
        <begin position="50"/>
        <end position="68"/>
    </location>
</feature>
<keyword evidence="13 15" id="KW-0012">Acyltransferase</keyword>
<keyword evidence="11" id="KW-0443">Lipid metabolism</keyword>
<name>A0A1V9ZET2_ACHHY</name>
<comment type="pathway">
    <text evidence="2">Glycerolipid metabolism; triacylglycerol biosynthesis.</text>
</comment>
<dbReference type="EC" id="2.3.1.-" evidence="14"/>
<dbReference type="AlphaFoldDB" id="A0A1V9ZET2"/>
<dbReference type="PANTHER" id="PTHR12317:SF0">
    <property type="entry name" value="ACYLTRANSFERASE"/>
    <property type="match status" value="1"/>
</dbReference>
<dbReference type="GO" id="GO:0005789">
    <property type="term" value="C:endoplasmic reticulum membrane"/>
    <property type="evidence" value="ECO:0007669"/>
    <property type="project" value="UniProtKB-SubCell"/>
</dbReference>
<comment type="caution">
    <text evidence="15">The sequence shown here is derived from an EMBL/GenBank/DDBJ whole genome shotgun (WGS) entry which is preliminary data.</text>
</comment>
<comment type="subcellular location">
    <subcellularLocation>
        <location evidence="1 14">Endoplasmic reticulum membrane</location>
        <topology evidence="1 14">Multi-pass membrane protein</topology>
    </subcellularLocation>
</comment>
<evidence type="ECO:0000256" key="8">
    <source>
        <dbReference type="ARBA" id="ARBA00022798"/>
    </source>
</evidence>
<keyword evidence="7 14" id="KW-0812">Transmembrane</keyword>
<evidence type="ECO:0000256" key="11">
    <source>
        <dbReference type="ARBA" id="ARBA00023098"/>
    </source>
</evidence>
<evidence type="ECO:0000256" key="6">
    <source>
        <dbReference type="ARBA" id="ARBA00022679"/>
    </source>
</evidence>
<dbReference type="GO" id="GO:0004144">
    <property type="term" value="F:diacylglycerol O-acyltransferase activity"/>
    <property type="evidence" value="ECO:0007669"/>
    <property type="project" value="TreeGrafter"/>
</dbReference>
<comment type="pathway">
    <text evidence="3">Lipid metabolism.</text>
</comment>
<evidence type="ECO:0000256" key="10">
    <source>
        <dbReference type="ARBA" id="ARBA00022989"/>
    </source>
</evidence>
<keyword evidence="10 14" id="KW-1133">Transmembrane helix</keyword>
<organism evidence="15 16">
    <name type="scientific">Achlya hypogyna</name>
    <name type="common">Oomycete</name>
    <name type="synonym">Protoachlya hypogyna</name>
    <dbReference type="NCBI Taxonomy" id="1202772"/>
    <lineage>
        <taxon>Eukaryota</taxon>
        <taxon>Sar</taxon>
        <taxon>Stramenopiles</taxon>
        <taxon>Oomycota</taxon>
        <taxon>Saprolegniomycetes</taxon>
        <taxon>Saprolegniales</taxon>
        <taxon>Achlyaceae</taxon>
        <taxon>Achlya</taxon>
    </lineage>
</organism>
<accession>A0A1V9ZET2</accession>
<keyword evidence="8" id="KW-0319">Glycerol metabolism</keyword>
<evidence type="ECO:0000313" key="16">
    <source>
        <dbReference type="Proteomes" id="UP000243579"/>
    </source>
</evidence>
<evidence type="ECO:0000256" key="13">
    <source>
        <dbReference type="ARBA" id="ARBA00023315"/>
    </source>
</evidence>
<protein>
    <recommendedName>
        <fullName evidence="14">Acyltransferase</fullName>
        <ecNumber evidence="14">2.3.1.-</ecNumber>
    </recommendedName>
</protein>
<reference evidence="15 16" key="1">
    <citation type="journal article" date="2014" name="Genome Biol. Evol.">
        <title>The secreted proteins of Achlya hypogyna and Thraustotheca clavata identify the ancestral oomycete secretome and reveal gene acquisitions by horizontal gene transfer.</title>
        <authorList>
            <person name="Misner I."/>
            <person name="Blouin N."/>
            <person name="Leonard G."/>
            <person name="Richards T.A."/>
            <person name="Lane C.E."/>
        </authorList>
    </citation>
    <scope>NUCLEOTIDE SEQUENCE [LARGE SCALE GENOMIC DNA]</scope>
    <source>
        <strain evidence="15 16">ATCC 48635</strain>
    </source>
</reference>
<keyword evidence="12 14" id="KW-0472">Membrane</keyword>
<dbReference type="Proteomes" id="UP000243579">
    <property type="component" value="Unassembled WGS sequence"/>
</dbReference>
<comment type="caution">
    <text evidence="14">Lacks conserved residue(s) required for the propagation of feature annotation.</text>
</comment>
<evidence type="ECO:0000256" key="14">
    <source>
        <dbReference type="RuleBase" id="RU367023"/>
    </source>
</evidence>
<keyword evidence="5" id="KW-0444">Lipid biosynthesis</keyword>
<evidence type="ECO:0000256" key="9">
    <source>
        <dbReference type="ARBA" id="ARBA00022824"/>
    </source>
</evidence>
<dbReference type="GO" id="GO:0006071">
    <property type="term" value="P:glycerol metabolic process"/>
    <property type="evidence" value="ECO:0007669"/>
    <property type="project" value="UniProtKB-KW"/>
</dbReference>
<dbReference type="STRING" id="1202772.A0A1V9ZET2"/>